<sequence length="309" mass="33125">EPVRARAPEPAAPPPAVPATPAPAPARPAPVRPEQPVRPAPARPEPPAPDEPVVAVRPAKPVARRPVVRPVTADEEPDGPPCPACGTPNLPGRRFCRRCAAPLQTREQPAPLPWWRTVWPFRRRVRSGSGRMLRRTLLVLAVVGLLFVGFLLVPAGRYVFEDVRDKLGGTAEISPTGVTASAHTSGHPASAATDGLTNKYWGAPALGSYLTCTFDKPFRLVGVVVYTGVSTEPEEFNRAGRPTRAELIITKEGGEAERKTVTLTDKPGRQTVRTGISDVVSVRLVLKDAAGQGEGRPIAVGEVEFFKRT</sequence>
<protein>
    <submittedName>
        <fullName evidence="3">Zinc ribbon domain-containing protein</fullName>
    </submittedName>
</protein>
<dbReference type="NCBIfam" id="NF047619">
    <property type="entry name" value="NADase_discoid"/>
    <property type="match status" value="1"/>
</dbReference>
<gene>
    <name evidence="3" type="ORF">ACFP1B_06525</name>
</gene>
<evidence type="ECO:0000256" key="2">
    <source>
        <dbReference type="SAM" id="Phobius"/>
    </source>
</evidence>
<organism evidence="3 4">
    <name type="scientific">Streptomyces pulveraceus</name>
    <dbReference type="NCBI Taxonomy" id="68258"/>
    <lineage>
        <taxon>Bacteria</taxon>
        <taxon>Bacillati</taxon>
        <taxon>Actinomycetota</taxon>
        <taxon>Actinomycetes</taxon>
        <taxon>Kitasatosporales</taxon>
        <taxon>Streptomycetaceae</taxon>
        <taxon>Streptomyces</taxon>
    </lineage>
</organism>
<keyword evidence="2" id="KW-1133">Transmembrane helix</keyword>
<evidence type="ECO:0000313" key="4">
    <source>
        <dbReference type="Proteomes" id="UP001596200"/>
    </source>
</evidence>
<dbReference type="Proteomes" id="UP001596200">
    <property type="component" value="Unassembled WGS sequence"/>
</dbReference>
<feature type="non-terminal residue" evidence="3">
    <location>
        <position position="1"/>
    </location>
</feature>
<dbReference type="RefSeq" id="WP_386419763.1">
    <property type="nucleotide sequence ID" value="NZ_JBHSPU010000006.1"/>
</dbReference>
<evidence type="ECO:0000256" key="1">
    <source>
        <dbReference type="SAM" id="MobiDB-lite"/>
    </source>
</evidence>
<accession>A0ABW1GE38</accession>
<feature type="transmembrane region" description="Helical" evidence="2">
    <location>
        <begin position="132"/>
        <end position="153"/>
    </location>
</feature>
<comment type="caution">
    <text evidence="3">The sequence shown here is derived from an EMBL/GenBank/DDBJ whole genome shotgun (WGS) entry which is preliminary data.</text>
</comment>
<keyword evidence="2" id="KW-0812">Transmembrane</keyword>
<proteinExistence type="predicted"/>
<dbReference type="Gene3D" id="2.60.120.260">
    <property type="entry name" value="Galactose-binding domain-like"/>
    <property type="match status" value="1"/>
</dbReference>
<keyword evidence="4" id="KW-1185">Reference proteome</keyword>
<evidence type="ECO:0000313" key="3">
    <source>
        <dbReference type="EMBL" id="MFC5913085.1"/>
    </source>
</evidence>
<feature type="compositionally biased region" description="Pro residues" evidence="1">
    <location>
        <begin position="10"/>
        <end position="50"/>
    </location>
</feature>
<dbReference type="InterPro" id="IPR057561">
    <property type="entry name" value="NADase_transloc"/>
</dbReference>
<reference evidence="4" key="1">
    <citation type="journal article" date="2019" name="Int. J. Syst. Evol. Microbiol.">
        <title>The Global Catalogue of Microorganisms (GCM) 10K type strain sequencing project: providing services to taxonomists for standard genome sequencing and annotation.</title>
        <authorList>
            <consortium name="The Broad Institute Genomics Platform"/>
            <consortium name="The Broad Institute Genome Sequencing Center for Infectious Disease"/>
            <person name="Wu L."/>
            <person name="Ma J."/>
        </authorList>
    </citation>
    <scope>NUCLEOTIDE SEQUENCE [LARGE SCALE GENOMIC DNA]</scope>
    <source>
        <strain evidence="4">JCM 4147</strain>
    </source>
</reference>
<dbReference type="EMBL" id="JBHSPU010000006">
    <property type="protein sequence ID" value="MFC5913085.1"/>
    <property type="molecule type" value="Genomic_DNA"/>
</dbReference>
<feature type="compositionally biased region" description="Low complexity" evidence="1">
    <location>
        <begin position="51"/>
        <end position="61"/>
    </location>
</feature>
<feature type="region of interest" description="Disordered" evidence="1">
    <location>
        <begin position="1"/>
        <end position="62"/>
    </location>
</feature>
<name>A0ABW1GE38_9ACTN</name>
<dbReference type="InterPro" id="IPR008979">
    <property type="entry name" value="Galactose-bd-like_sf"/>
</dbReference>
<keyword evidence="2" id="KW-0472">Membrane</keyword>
<dbReference type="SUPFAM" id="SSF49785">
    <property type="entry name" value="Galactose-binding domain-like"/>
    <property type="match status" value="1"/>
</dbReference>